<feature type="compositionally biased region" description="Polar residues" evidence="1">
    <location>
        <begin position="561"/>
        <end position="572"/>
    </location>
</feature>
<dbReference type="Gene3D" id="3.10.100.10">
    <property type="entry name" value="Mannose-Binding Protein A, subunit A"/>
    <property type="match status" value="2"/>
</dbReference>
<evidence type="ECO:0000313" key="7">
    <source>
        <dbReference type="Proteomes" id="UP000054805"/>
    </source>
</evidence>
<dbReference type="EMBL" id="JYDS01000055">
    <property type="protein sequence ID" value="KRZ28679.1"/>
    <property type="molecule type" value="Genomic_DNA"/>
</dbReference>
<reference evidence="6 7" key="1">
    <citation type="submission" date="2015-01" db="EMBL/GenBank/DDBJ databases">
        <title>Evolution of Trichinella species and genotypes.</title>
        <authorList>
            <person name="Korhonen P.K."/>
            <person name="Edoardo P."/>
            <person name="Giuseppe L.R."/>
            <person name="Gasser R.B."/>
        </authorList>
    </citation>
    <scope>NUCLEOTIDE SEQUENCE [LARGE SCALE GENOMIC DNA]</scope>
    <source>
        <strain evidence="3">ISS13</strain>
        <strain evidence="5">ISS176</strain>
        <strain evidence="4">ISS588</strain>
    </source>
</reference>
<feature type="compositionally biased region" description="Low complexity" evidence="1">
    <location>
        <begin position="539"/>
        <end position="549"/>
    </location>
</feature>
<dbReference type="EMBL" id="JYDV01000006">
    <property type="protein sequence ID" value="KRZ44271.1"/>
    <property type="molecule type" value="Genomic_DNA"/>
</dbReference>
<evidence type="ECO:0000313" key="6">
    <source>
        <dbReference type="Proteomes" id="UP000054632"/>
    </source>
</evidence>
<dbReference type="EMBL" id="JYDR01000005">
    <property type="protein sequence ID" value="KRY78182.1"/>
    <property type="molecule type" value="Genomic_DNA"/>
</dbReference>
<feature type="compositionally biased region" description="Polar residues" evidence="1">
    <location>
        <begin position="604"/>
        <end position="636"/>
    </location>
</feature>
<comment type="caution">
    <text evidence="4">The sequence shown here is derived from an EMBL/GenBank/DDBJ whole genome shotgun (WGS) entry which is preliminary data.</text>
</comment>
<evidence type="ECO:0000256" key="1">
    <source>
        <dbReference type="SAM" id="MobiDB-lite"/>
    </source>
</evidence>
<dbReference type="Proteomes" id="UP000054826">
    <property type="component" value="Unassembled WGS sequence"/>
</dbReference>
<dbReference type="CDD" id="cd00037">
    <property type="entry name" value="CLECT"/>
    <property type="match status" value="2"/>
</dbReference>
<accession>A0A0V1J140</accession>
<dbReference type="SUPFAM" id="SSF56436">
    <property type="entry name" value="C-type lectin-like"/>
    <property type="match status" value="2"/>
</dbReference>
<protein>
    <submittedName>
        <fullName evidence="4">C-type lectin domain-containing protein 91</fullName>
    </submittedName>
</protein>
<dbReference type="AlphaFoldDB" id="A0A0V1J140"/>
<dbReference type="InterPro" id="IPR016187">
    <property type="entry name" value="CTDL_fold"/>
</dbReference>
<gene>
    <name evidence="4" type="primary">clec-91</name>
    <name evidence="3" type="ORF">T4A_10136</name>
    <name evidence="4" type="ORF">T4B_9825</name>
    <name evidence="5" type="ORF">T4C_6508</name>
</gene>
<dbReference type="SMART" id="SM00034">
    <property type="entry name" value="CLECT"/>
    <property type="match status" value="2"/>
</dbReference>
<proteinExistence type="predicted"/>
<feature type="domain" description="C-type lectin" evidence="2">
    <location>
        <begin position="98"/>
        <end position="216"/>
    </location>
</feature>
<dbReference type="PROSITE" id="PS50041">
    <property type="entry name" value="C_TYPE_LECTIN_2"/>
    <property type="match status" value="1"/>
</dbReference>
<organism evidence="4 7">
    <name type="scientific">Trichinella pseudospiralis</name>
    <name type="common">Parasitic roundworm</name>
    <dbReference type="NCBI Taxonomy" id="6337"/>
    <lineage>
        <taxon>Eukaryota</taxon>
        <taxon>Metazoa</taxon>
        <taxon>Ecdysozoa</taxon>
        <taxon>Nematoda</taxon>
        <taxon>Enoplea</taxon>
        <taxon>Dorylaimia</taxon>
        <taxon>Trichinellida</taxon>
        <taxon>Trichinellidae</taxon>
        <taxon>Trichinella</taxon>
    </lineage>
</organism>
<feature type="compositionally biased region" description="Low complexity" evidence="1">
    <location>
        <begin position="514"/>
        <end position="524"/>
    </location>
</feature>
<dbReference type="PANTHER" id="PTHR45710">
    <property type="entry name" value="C-TYPE LECTIN DOMAIN-CONTAINING PROTEIN 180"/>
    <property type="match status" value="1"/>
</dbReference>
<dbReference type="InterPro" id="IPR050828">
    <property type="entry name" value="C-type_lectin/matrix_domain"/>
</dbReference>
<feature type="compositionally biased region" description="Basic and acidic residues" evidence="1">
    <location>
        <begin position="573"/>
        <end position="589"/>
    </location>
</feature>
<keyword evidence="7" id="KW-1185">Reference proteome</keyword>
<evidence type="ECO:0000313" key="3">
    <source>
        <dbReference type="EMBL" id="KRY78182.1"/>
    </source>
</evidence>
<evidence type="ECO:0000313" key="5">
    <source>
        <dbReference type="EMBL" id="KRZ44271.1"/>
    </source>
</evidence>
<dbReference type="PANTHER" id="PTHR45710:SF36">
    <property type="entry name" value="C-TYPE LECTIN DOMAIN-CONTAINING PROTEIN"/>
    <property type="match status" value="1"/>
</dbReference>
<evidence type="ECO:0000259" key="2">
    <source>
        <dbReference type="PROSITE" id="PS50041"/>
    </source>
</evidence>
<feature type="compositionally biased region" description="Polar residues" evidence="1">
    <location>
        <begin position="489"/>
        <end position="509"/>
    </location>
</feature>
<feature type="compositionally biased region" description="Basic and acidic residues" evidence="1">
    <location>
        <begin position="455"/>
        <end position="471"/>
    </location>
</feature>
<name>A0A0V1J140_TRIPS</name>
<dbReference type="InterPro" id="IPR001304">
    <property type="entry name" value="C-type_lectin-like"/>
</dbReference>
<dbReference type="InterPro" id="IPR016186">
    <property type="entry name" value="C-type_lectin-like/link_sf"/>
</dbReference>
<sequence length="653" mass="73542">MQNVNSLYPSVGTLATATNRKYKILYKRLAKLWRHCFFLPTSKLHSHLPRRLETMKVFRVIVFLCATFLRFPNSNFLFLTIVTASDSSIECPDGWFDYENFCYFNGKNRLSFDDAQAECVKMDATLYFPSNEDEMNEVHEHMCHPCRIWLGLNFSTEPTWLSGPAMDIQKLTWSSGDATTGHLSPLDCAAWFKPSRNAASYANWYLCSTPFYYICKKAEQSSSITDTVKVESHNVSYVQPILHDNVTNSSEENNSTDDDYINMLVFENTRFIHHKRKKSSQDIMLSSTRCLPCACFMKYLLATCFVALVLKVLNVKGEVCKYGWFQYDDACYQIQKKMSFKEAVAKCANLDGKLFFPENIRELIIINEHICSPCKAWLALTYTGKATLLYDTDANINDLPWNRGDSNKGHLKNFDCAAWNNPAGNGKPTVSWYLCSSKFVAVCKAMLITNQESTVKKTEAVDTNDDSHSEGTDDENDVSPSGADKRSNIKSFHTKSVTETTVEMHSSTALKPKATSTSATIITTHTMAPSTVSEHTHGTEQSSETTTQVEETKETVENNIIHESSTVKTVTENAKDENENIEKSEHISEETTTASEKPECSTKFLETTTLLDENSTGELTSSSTEKSDVQSSAVNKTENENNNNNSRSSTEQH</sequence>
<dbReference type="GO" id="GO:0030246">
    <property type="term" value="F:carbohydrate binding"/>
    <property type="evidence" value="ECO:0007669"/>
    <property type="project" value="UniProtKB-KW"/>
</dbReference>
<dbReference type="Proteomes" id="UP000054632">
    <property type="component" value="Unassembled WGS sequence"/>
</dbReference>
<dbReference type="Proteomes" id="UP000054805">
    <property type="component" value="Unassembled WGS sequence"/>
</dbReference>
<feature type="region of interest" description="Disordered" evidence="1">
    <location>
        <begin position="455"/>
        <end position="653"/>
    </location>
</feature>
<dbReference type="Pfam" id="PF00059">
    <property type="entry name" value="Lectin_C"/>
    <property type="match status" value="2"/>
</dbReference>
<evidence type="ECO:0000313" key="4">
    <source>
        <dbReference type="EMBL" id="KRZ28679.1"/>
    </source>
</evidence>
<keyword evidence="4" id="KW-0430">Lectin</keyword>